<dbReference type="InterPro" id="IPR039656">
    <property type="entry name" value="SYNRG"/>
</dbReference>
<dbReference type="InterPro" id="IPR059024">
    <property type="entry name" value="SYNRG_C"/>
</dbReference>
<dbReference type="InterPro" id="IPR011992">
    <property type="entry name" value="EF-hand-dom_pair"/>
</dbReference>
<dbReference type="AlphaFoldDB" id="A0AAJ6VKJ9"/>
<protein>
    <submittedName>
        <fullName evidence="3">Uncharacterized protein LOC105359888</fullName>
    </submittedName>
</protein>
<dbReference type="RefSeq" id="XP_011494930.1">
    <property type="nucleotide sequence ID" value="XM_011496628.1"/>
</dbReference>
<name>A0AAJ6VKJ9_9HYME</name>
<dbReference type="SUPFAM" id="SSF47473">
    <property type="entry name" value="EF-hand"/>
    <property type="match status" value="1"/>
</dbReference>
<dbReference type="Gene3D" id="1.10.238.10">
    <property type="entry name" value="EF-hand"/>
    <property type="match status" value="1"/>
</dbReference>
<dbReference type="PANTHER" id="PTHR15463">
    <property type="entry name" value="AP1 GAMMA SUBUNIT BINDING PROTEIN 1"/>
    <property type="match status" value="1"/>
</dbReference>
<evidence type="ECO:0000259" key="1">
    <source>
        <dbReference type="PROSITE" id="PS50031"/>
    </source>
</evidence>
<dbReference type="Pfam" id="PF25999">
    <property type="entry name" value="SYNRG_C"/>
    <property type="match status" value="1"/>
</dbReference>
<keyword evidence="2" id="KW-1185">Reference proteome</keyword>
<gene>
    <name evidence="3" type="primary">LOC105359888</name>
</gene>
<sequence length="693" mass="78858">MSQLPGWLWPNSNILSPLYKRIWETVQDDCCRTDTRHGEALVDTNKIFPLLLTSQLSTEVLGYIWSLANQKYAGQLTEQELYVVLALVALAQASYPFSSLEVLCYIRNPPMPTLNLSLFDVNTQKNEMQSLVSSFEASINFSFTNKNNGNVIKPNNLSSNIDVLPYEQNYSNNMKDIKFSSGHSYSYNTDTIYGYQNFYNQSDVRHQLLNFNTDSSDDFCDFQSGPDLKQGSAIGSRLANHNLGVKKLNDKIKKFSVNKSNKNNQTHNLTTFNSTLCNKEIESNKHLSLYFPNGILKNQEKTVILKDTAIRNNDHFKMIKPITKNFISNTENVVLNKIGLESISTCSNNIDTVYTISTPLKELKEGIKQDLMILQPTEDKYSALRMIVDETSNFPKSNEKPPTYLDDFGEFVSAENVEPISLINSSNTVNSIDLLGVFDFNQEDLIGITNKCNSSLIQEITDGFNVLTFEDMTDQYNKKKDDITEQIVQKDSLFVNNIELDHVASTICTHSESMSSLDSKSFLQMGSEYEEQIKNMIYWKWKHYMESCIVLLQVAANIFTNIRSKIILKEVLLSAQGYNFLCNLAEVAAICRRINFSCKEIDINIIGFNDLLMNIDQIWSEMEPFYLNIPIVTELPSWPAHQEDGIVCALCLTIITTGRVISNKNNYHITCANLWLNIVNNNLPVLQYPLPYL</sequence>
<organism evidence="2 3">
    <name type="scientific">Ceratosolen solmsi marchali</name>
    <dbReference type="NCBI Taxonomy" id="326594"/>
    <lineage>
        <taxon>Eukaryota</taxon>
        <taxon>Metazoa</taxon>
        <taxon>Ecdysozoa</taxon>
        <taxon>Arthropoda</taxon>
        <taxon>Hexapoda</taxon>
        <taxon>Insecta</taxon>
        <taxon>Pterygota</taxon>
        <taxon>Neoptera</taxon>
        <taxon>Endopterygota</taxon>
        <taxon>Hymenoptera</taxon>
        <taxon>Apocrita</taxon>
        <taxon>Proctotrupomorpha</taxon>
        <taxon>Chalcidoidea</taxon>
        <taxon>Agaonidae</taxon>
        <taxon>Agaoninae</taxon>
        <taxon>Ceratosolen</taxon>
    </lineage>
</organism>
<dbReference type="GeneID" id="105359888"/>
<feature type="domain" description="EH" evidence="1">
    <location>
        <begin position="49"/>
        <end position="112"/>
    </location>
</feature>
<dbReference type="PROSITE" id="PS50031">
    <property type="entry name" value="EH"/>
    <property type="match status" value="1"/>
</dbReference>
<proteinExistence type="predicted"/>
<reference evidence="3" key="1">
    <citation type="submission" date="2025-08" db="UniProtKB">
        <authorList>
            <consortium name="RefSeq"/>
        </authorList>
    </citation>
    <scope>IDENTIFICATION</scope>
</reference>
<accession>A0AAJ6VKJ9</accession>
<evidence type="ECO:0000313" key="3">
    <source>
        <dbReference type="RefSeq" id="XP_011494930.1"/>
    </source>
</evidence>
<dbReference type="Pfam" id="PF12763">
    <property type="entry name" value="EH"/>
    <property type="match status" value="1"/>
</dbReference>
<dbReference type="GO" id="GO:0030130">
    <property type="term" value="C:clathrin coat of trans-Golgi network vesicle"/>
    <property type="evidence" value="ECO:0007669"/>
    <property type="project" value="TreeGrafter"/>
</dbReference>
<dbReference type="Proteomes" id="UP000695007">
    <property type="component" value="Unplaced"/>
</dbReference>
<dbReference type="InterPro" id="IPR000261">
    <property type="entry name" value="EH_dom"/>
</dbReference>
<dbReference type="PANTHER" id="PTHR15463:SF2">
    <property type="entry name" value="SYNERGIN GAMMA"/>
    <property type="match status" value="1"/>
</dbReference>
<dbReference type="KEGG" id="csol:105359888"/>
<evidence type="ECO:0000313" key="2">
    <source>
        <dbReference type="Proteomes" id="UP000695007"/>
    </source>
</evidence>